<evidence type="ECO:0008006" key="6">
    <source>
        <dbReference type="Google" id="ProtNLM"/>
    </source>
</evidence>
<name>A0A1M5H311_9BACT</name>
<feature type="chain" id="PRO_5012274032" description="Seryl-tRNA synthetase" evidence="3">
    <location>
        <begin position="26"/>
        <end position="106"/>
    </location>
</feature>
<keyword evidence="2" id="KW-0812">Transmembrane</keyword>
<reference evidence="4 5" key="1">
    <citation type="submission" date="2016-11" db="EMBL/GenBank/DDBJ databases">
        <authorList>
            <person name="Jaros S."/>
            <person name="Januszkiewicz K."/>
            <person name="Wedrychowicz H."/>
        </authorList>
    </citation>
    <scope>NUCLEOTIDE SEQUENCE [LARGE SCALE GENOMIC DNA]</scope>
    <source>
        <strain evidence="4 5">DSM 26897</strain>
    </source>
</reference>
<keyword evidence="3" id="KW-0732">Signal</keyword>
<gene>
    <name evidence="4" type="ORF">SAMN05444008_11812</name>
</gene>
<proteinExistence type="predicted"/>
<evidence type="ECO:0000256" key="1">
    <source>
        <dbReference type="SAM" id="Coils"/>
    </source>
</evidence>
<dbReference type="AlphaFoldDB" id="A0A1M5H311"/>
<dbReference type="EMBL" id="FQUO01000018">
    <property type="protein sequence ID" value="SHG10409.1"/>
    <property type="molecule type" value="Genomic_DNA"/>
</dbReference>
<protein>
    <recommendedName>
        <fullName evidence="6">Seryl-tRNA synthetase</fullName>
    </recommendedName>
</protein>
<sequence length="106" mass="12074">MKSKNILWALVLLFNLAAMPFAANASETPKEKKPLTEAQQARIDQMIRRVEEIKKMDRSKLSKEERKDIKKELKEMNAEAKAIRGQGVYLSLGAIIIIILLLILLL</sequence>
<keyword evidence="2" id="KW-0472">Membrane</keyword>
<evidence type="ECO:0000256" key="3">
    <source>
        <dbReference type="SAM" id="SignalP"/>
    </source>
</evidence>
<dbReference type="STRING" id="1302690.BUE76_03850"/>
<organism evidence="4 5">
    <name type="scientific">Cnuella takakiae</name>
    <dbReference type="NCBI Taxonomy" id="1302690"/>
    <lineage>
        <taxon>Bacteria</taxon>
        <taxon>Pseudomonadati</taxon>
        <taxon>Bacteroidota</taxon>
        <taxon>Chitinophagia</taxon>
        <taxon>Chitinophagales</taxon>
        <taxon>Chitinophagaceae</taxon>
        <taxon>Cnuella</taxon>
    </lineage>
</organism>
<evidence type="ECO:0000313" key="5">
    <source>
        <dbReference type="Proteomes" id="UP000184368"/>
    </source>
</evidence>
<keyword evidence="1" id="KW-0175">Coiled coil</keyword>
<feature type="transmembrane region" description="Helical" evidence="2">
    <location>
        <begin position="87"/>
        <end position="105"/>
    </location>
</feature>
<keyword evidence="5" id="KW-1185">Reference proteome</keyword>
<evidence type="ECO:0000313" key="4">
    <source>
        <dbReference type="EMBL" id="SHG10409.1"/>
    </source>
</evidence>
<feature type="coiled-coil region" evidence="1">
    <location>
        <begin position="59"/>
        <end position="86"/>
    </location>
</feature>
<dbReference type="RefSeq" id="WP_073046817.1">
    <property type="nucleotide sequence ID" value="NZ_FQUO01000018.1"/>
</dbReference>
<feature type="signal peptide" evidence="3">
    <location>
        <begin position="1"/>
        <end position="25"/>
    </location>
</feature>
<evidence type="ECO:0000256" key="2">
    <source>
        <dbReference type="SAM" id="Phobius"/>
    </source>
</evidence>
<dbReference type="Proteomes" id="UP000184368">
    <property type="component" value="Unassembled WGS sequence"/>
</dbReference>
<keyword evidence="2" id="KW-1133">Transmembrane helix</keyword>
<accession>A0A1M5H311</accession>